<organism evidence="1 2">
    <name type="scientific">Streptomyces phage MeganTheeKilla</name>
    <dbReference type="NCBI Taxonomy" id="2801897"/>
    <lineage>
        <taxon>Viruses</taxon>
        <taxon>Duplodnaviria</taxon>
        <taxon>Heunggongvirae</taxon>
        <taxon>Uroviricota</taxon>
        <taxon>Caudoviricetes</taxon>
        <taxon>Stanwilliamsviridae</taxon>
        <taxon>Loccivirinae</taxon>
        <taxon>Gilsonvirus</taxon>
        <taxon>Gilsonvirus gilson</taxon>
    </lineage>
</organism>
<dbReference type="EMBL" id="MW435853">
    <property type="protein sequence ID" value="QQV92509.1"/>
    <property type="molecule type" value="Genomic_DNA"/>
</dbReference>
<protein>
    <submittedName>
        <fullName evidence="1">Uncharacterized protein</fullName>
    </submittedName>
</protein>
<evidence type="ECO:0000313" key="1">
    <source>
        <dbReference type="EMBL" id="QQV92509.1"/>
    </source>
</evidence>
<accession>A0A7U0GC52</accession>
<dbReference type="Proteomes" id="UP000596355">
    <property type="component" value="Segment"/>
</dbReference>
<proteinExistence type="predicted"/>
<sequence length="77" mass="8623">MAGLPKKMYYVLIKPGGKPLGYGKKGGGTYTIEKNARGQYEHLKSQGCKVELYTTEVSWDMLESNVNDPIEGQEPLW</sequence>
<gene>
    <name evidence="1" type="primary">165</name>
    <name evidence="1" type="ORF">SEA_MEGANTHEEKILLA_165</name>
</gene>
<evidence type="ECO:0000313" key="2">
    <source>
        <dbReference type="Proteomes" id="UP000596355"/>
    </source>
</evidence>
<reference evidence="1 2" key="1">
    <citation type="submission" date="2021-01" db="EMBL/GenBank/DDBJ databases">
        <authorList>
            <person name="Olabode J."/>
            <person name="Purtell M.C."/>
            <person name="Talati K."/>
            <person name="Shaffer C.D."/>
            <person name="Weston-Hafer K.A."/>
            <person name="Garlena R.A."/>
            <person name="Russell D.A."/>
            <person name="Pope W.H."/>
            <person name="Jacobs-Sera D."/>
            <person name="Hatfull G.F."/>
        </authorList>
    </citation>
    <scope>NUCLEOTIDE SEQUENCE [LARGE SCALE GENOMIC DNA]</scope>
</reference>
<name>A0A7U0GC52_9CAUD</name>